<accession>A0A402A8W9</accession>
<evidence type="ECO:0000313" key="2">
    <source>
        <dbReference type="Proteomes" id="UP000287352"/>
    </source>
</evidence>
<organism evidence="1 2">
    <name type="scientific">Tengunoibacter tsumagoiensis</name>
    <dbReference type="NCBI Taxonomy" id="2014871"/>
    <lineage>
        <taxon>Bacteria</taxon>
        <taxon>Bacillati</taxon>
        <taxon>Chloroflexota</taxon>
        <taxon>Ktedonobacteria</taxon>
        <taxon>Ktedonobacterales</taxon>
        <taxon>Dictyobacteraceae</taxon>
        <taxon>Tengunoibacter</taxon>
    </lineage>
</organism>
<keyword evidence="2" id="KW-1185">Reference proteome</keyword>
<dbReference type="AlphaFoldDB" id="A0A402A8W9"/>
<proteinExistence type="predicted"/>
<gene>
    <name evidence="1" type="ORF">KTT_52740</name>
</gene>
<sequence>MFMPGENGERLAPLFLITKSDPFDNGEIDQLAVSWSGTRDRNKLYANHPPAVVYF</sequence>
<dbReference type="EMBL" id="BIFR01000002">
    <property type="protein sequence ID" value="GCE15415.1"/>
    <property type="molecule type" value="Genomic_DNA"/>
</dbReference>
<protein>
    <submittedName>
        <fullName evidence="1">Uncharacterized protein</fullName>
    </submittedName>
</protein>
<reference evidence="2" key="1">
    <citation type="submission" date="2018-12" db="EMBL/GenBank/DDBJ databases">
        <title>Tengunoibacter tsumagoiensis gen. nov., sp. nov., Dictyobacter kobayashii sp. nov., D. alpinus sp. nov., and D. joshuensis sp. nov. and description of Dictyobacteraceae fam. nov. within the order Ktedonobacterales isolated from Tengu-no-mugimeshi.</title>
        <authorList>
            <person name="Wang C.M."/>
            <person name="Zheng Y."/>
            <person name="Sakai Y."/>
            <person name="Toyoda A."/>
            <person name="Minakuchi Y."/>
            <person name="Abe K."/>
            <person name="Yokota A."/>
            <person name="Yabe S."/>
        </authorList>
    </citation>
    <scope>NUCLEOTIDE SEQUENCE [LARGE SCALE GENOMIC DNA]</scope>
    <source>
        <strain evidence="2">Uno3</strain>
    </source>
</reference>
<dbReference type="Proteomes" id="UP000287352">
    <property type="component" value="Unassembled WGS sequence"/>
</dbReference>
<name>A0A402A8W9_9CHLR</name>
<comment type="caution">
    <text evidence="1">The sequence shown here is derived from an EMBL/GenBank/DDBJ whole genome shotgun (WGS) entry which is preliminary data.</text>
</comment>
<evidence type="ECO:0000313" key="1">
    <source>
        <dbReference type="EMBL" id="GCE15415.1"/>
    </source>
</evidence>